<keyword evidence="17" id="KW-0456">Lyase</keyword>
<feature type="binding site" evidence="22">
    <location>
        <position position="469"/>
    </location>
    <ligand>
        <name>substrate</name>
    </ligand>
</feature>
<evidence type="ECO:0000256" key="9">
    <source>
        <dbReference type="ARBA" id="ARBA00022676"/>
    </source>
</evidence>
<dbReference type="InterPro" id="IPR000330">
    <property type="entry name" value="SNF2_N"/>
</dbReference>
<reference evidence="27 28" key="1">
    <citation type="submission" date="2022-03" db="EMBL/GenBank/DDBJ databases">
        <authorList>
            <person name="Nunn A."/>
            <person name="Chopra R."/>
            <person name="Nunn A."/>
            <person name="Contreras Garrido A."/>
        </authorList>
    </citation>
    <scope>NUCLEOTIDE SEQUENCE [LARGE SCALE GENOMIC DNA]</scope>
</reference>
<feature type="binding site" evidence="22">
    <location>
        <position position="470"/>
    </location>
    <ligand>
        <name>substrate</name>
    </ligand>
</feature>
<proteinExistence type="inferred from homology"/>
<keyword evidence="15" id="KW-0862">Zinc</keyword>
<dbReference type="Gene3D" id="3.40.50.2020">
    <property type="match status" value="1"/>
</dbReference>
<dbReference type="EC" id="4.1.1.23" evidence="7"/>
<dbReference type="NCBIfam" id="NF010382">
    <property type="entry name" value="PRK13809.1"/>
    <property type="match status" value="1"/>
</dbReference>
<dbReference type="CDD" id="cd06223">
    <property type="entry name" value="PRTases_typeI"/>
    <property type="match status" value="1"/>
</dbReference>
<dbReference type="CDD" id="cd04725">
    <property type="entry name" value="OMP_decarboxylase_like"/>
    <property type="match status" value="1"/>
</dbReference>
<evidence type="ECO:0000256" key="18">
    <source>
        <dbReference type="ARBA" id="ARBA00023268"/>
    </source>
</evidence>
<feature type="binding site" evidence="22">
    <location>
        <position position="273"/>
    </location>
    <ligand>
        <name>substrate</name>
    </ligand>
</feature>
<dbReference type="InterPro" id="IPR014732">
    <property type="entry name" value="OMPdecase"/>
</dbReference>
<evidence type="ECO:0000256" key="2">
    <source>
        <dbReference type="ARBA" id="ARBA00004861"/>
    </source>
</evidence>
<evidence type="ECO:0000256" key="20">
    <source>
        <dbReference type="ARBA" id="ARBA00049157"/>
    </source>
</evidence>
<evidence type="ECO:0000256" key="10">
    <source>
        <dbReference type="ARBA" id="ARBA00022679"/>
    </source>
</evidence>
<feature type="active site" description="For OMPdecase activity" evidence="21">
    <location>
        <position position="326"/>
    </location>
</feature>
<dbReference type="InterPro" id="IPR036047">
    <property type="entry name" value="F-box-like_dom_sf"/>
</dbReference>
<dbReference type="InterPro" id="IPR049730">
    <property type="entry name" value="SNF2/RAD54-like_C"/>
</dbReference>
<dbReference type="Gene3D" id="3.30.40.100">
    <property type="match status" value="1"/>
</dbReference>
<name>A0AAU9SDW0_THLAR</name>
<evidence type="ECO:0000256" key="5">
    <source>
        <dbReference type="ARBA" id="ARBA00009769"/>
    </source>
</evidence>
<evidence type="ECO:0000256" key="16">
    <source>
        <dbReference type="ARBA" id="ARBA00022975"/>
    </source>
</evidence>
<dbReference type="Pfam" id="PF00646">
    <property type="entry name" value="F-box"/>
    <property type="match status" value="1"/>
</dbReference>
<dbReference type="NCBIfam" id="TIGR01740">
    <property type="entry name" value="pyrF"/>
    <property type="match status" value="1"/>
</dbReference>
<dbReference type="PANTHER" id="PTHR19278">
    <property type="entry name" value="OROTATE PHOSPHORIBOSYLTRANSFERASE"/>
    <property type="match status" value="1"/>
</dbReference>
<dbReference type="InterPro" id="IPR018089">
    <property type="entry name" value="OMPdecase_AS"/>
</dbReference>
<keyword evidence="11" id="KW-0479">Metal-binding</keyword>
<keyword evidence="13" id="KW-0210">Decarboxylase</keyword>
<dbReference type="GO" id="GO:0004590">
    <property type="term" value="F:orotidine-5'-phosphate decarboxylase activity"/>
    <property type="evidence" value="ECO:0007669"/>
    <property type="project" value="UniProtKB-EC"/>
</dbReference>
<feature type="region of interest" description="Disordered" evidence="23">
    <location>
        <begin position="1"/>
        <end position="21"/>
    </location>
</feature>
<dbReference type="Pfam" id="PF00215">
    <property type="entry name" value="OMPdecase"/>
    <property type="match status" value="1"/>
</dbReference>
<dbReference type="InterPro" id="IPR038718">
    <property type="entry name" value="SNF2-like_sf"/>
</dbReference>
<dbReference type="PROSITE" id="PS51192">
    <property type="entry name" value="HELICASE_ATP_BIND_1"/>
    <property type="match status" value="1"/>
</dbReference>
<dbReference type="GO" id="GO:0008270">
    <property type="term" value="F:zinc ion binding"/>
    <property type="evidence" value="ECO:0007669"/>
    <property type="project" value="UniProtKB-KW"/>
</dbReference>
<keyword evidence="12" id="KW-0863">Zinc-finger</keyword>
<accession>A0AAU9SDW0</accession>
<dbReference type="GO" id="GO:0006207">
    <property type="term" value="P:'de novo' pyrimidine nucleobase biosynthetic process"/>
    <property type="evidence" value="ECO:0007669"/>
    <property type="project" value="InterPro"/>
</dbReference>
<feature type="binding site" evidence="22">
    <location>
        <position position="295"/>
    </location>
    <ligand>
        <name>substrate</name>
    </ligand>
</feature>
<dbReference type="FunFam" id="3.20.20.70:FF:000092">
    <property type="entry name" value="Uridine monophosphate synthetase"/>
    <property type="match status" value="1"/>
</dbReference>
<dbReference type="GO" id="GO:0004588">
    <property type="term" value="F:orotate phosphoribosyltransferase activity"/>
    <property type="evidence" value="ECO:0007669"/>
    <property type="project" value="UniProtKB-EC"/>
</dbReference>
<comment type="similarity">
    <text evidence="5">In the C-terminal section; belongs to the OMP decarboxylase family.</text>
</comment>
<evidence type="ECO:0000256" key="23">
    <source>
        <dbReference type="SAM" id="MobiDB-lite"/>
    </source>
</evidence>
<dbReference type="SMART" id="SM00256">
    <property type="entry name" value="FBOX"/>
    <property type="match status" value="1"/>
</dbReference>
<dbReference type="SUPFAM" id="SSF52540">
    <property type="entry name" value="P-loop containing nucleoside triphosphate hydrolases"/>
    <property type="match status" value="3"/>
</dbReference>
<dbReference type="GO" id="GO:0044205">
    <property type="term" value="P:'de novo' UMP biosynthetic process"/>
    <property type="evidence" value="ECO:0007669"/>
    <property type="project" value="InterPro"/>
</dbReference>
<evidence type="ECO:0000256" key="19">
    <source>
        <dbReference type="ARBA" id="ARBA00049126"/>
    </source>
</evidence>
<dbReference type="Pfam" id="PF00271">
    <property type="entry name" value="Helicase_C"/>
    <property type="match status" value="1"/>
</dbReference>
<evidence type="ECO:0000259" key="24">
    <source>
        <dbReference type="PROSITE" id="PS51050"/>
    </source>
</evidence>
<dbReference type="CDD" id="cd16449">
    <property type="entry name" value="RING-HC"/>
    <property type="match status" value="1"/>
</dbReference>
<evidence type="ECO:0000256" key="22">
    <source>
        <dbReference type="PIRSR" id="PIRSR614732-2"/>
    </source>
</evidence>
<dbReference type="InterPro" id="IPR027417">
    <property type="entry name" value="P-loop_NTPase"/>
</dbReference>
<keyword evidence="9" id="KW-0328">Glycosyltransferase</keyword>
<dbReference type="Gene3D" id="3.20.20.70">
    <property type="entry name" value="Aldolase class I"/>
    <property type="match status" value="1"/>
</dbReference>
<dbReference type="PROSITE" id="PS51050">
    <property type="entry name" value="ZF_CW"/>
    <property type="match status" value="1"/>
</dbReference>
<dbReference type="NCBIfam" id="TIGR00336">
    <property type="entry name" value="pyrE"/>
    <property type="match status" value="1"/>
</dbReference>
<dbReference type="InterPro" id="IPR014001">
    <property type="entry name" value="Helicase_ATP-bd"/>
</dbReference>
<evidence type="ECO:0000256" key="14">
    <source>
        <dbReference type="ARBA" id="ARBA00022801"/>
    </source>
</evidence>
<dbReference type="FunFam" id="3.40.50.2020:FF:000025">
    <property type="entry name" value="Uridine monophosphate synthetase"/>
    <property type="match status" value="1"/>
</dbReference>
<evidence type="ECO:0000256" key="21">
    <source>
        <dbReference type="PIRSR" id="PIRSR614732-1"/>
    </source>
</evidence>
<keyword evidence="14" id="KW-0378">Hydrolase</keyword>
<comment type="pathway">
    <text evidence="2">Pyrimidine metabolism; UMP biosynthesis via de novo pathway; UMP from orotate: step 2/2.</text>
</comment>
<dbReference type="InterPro" id="IPR001810">
    <property type="entry name" value="F-box_dom"/>
</dbReference>
<feature type="domain" description="Helicase ATP-binding" evidence="25">
    <location>
        <begin position="1165"/>
        <end position="1320"/>
    </location>
</feature>
<comment type="catalytic activity">
    <reaction evidence="19">
        <text>orotidine 5'-phosphate + diphosphate = orotate + 5-phospho-alpha-D-ribose 1-diphosphate</text>
        <dbReference type="Rhea" id="RHEA:10380"/>
        <dbReference type="ChEBI" id="CHEBI:30839"/>
        <dbReference type="ChEBI" id="CHEBI:33019"/>
        <dbReference type="ChEBI" id="CHEBI:57538"/>
        <dbReference type="ChEBI" id="CHEBI:58017"/>
        <dbReference type="EC" id="2.4.2.10"/>
    </reaction>
</comment>
<protein>
    <recommendedName>
        <fullName evidence="8">Uridine 5'-monophosphate synthase</fullName>
        <ecNumber evidence="6">2.4.2.10</ecNumber>
        <ecNumber evidence="7">4.1.1.23</ecNumber>
    </recommendedName>
</protein>
<comment type="similarity">
    <text evidence="4">In the N-terminal section; belongs to the purine/pyrimidine phosphoribosyltransferase family.</text>
</comment>
<comment type="pathway">
    <text evidence="3">Pyrimidine metabolism; UMP biosynthesis via de novo pathway; UMP from orotate: step 1/2.</text>
</comment>
<dbReference type="InterPro" id="IPR029057">
    <property type="entry name" value="PRTase-like"/>
</dbReference>
<dbReference type="PROSITE" id="PS51194">
    <property type="entry name" value="HELICASE_CTER"/>
    <property type="match status" value="1"/>
</dbReference>
<dbReference type="SMART" id="SM00490">
    <property type="entry name" value="HELICc"/>
    <property type="match status" value="1"/>
</dbReference>
<dbReference type="Pfam" id="PF00176">
    <property type="entry name" value="SNF2-rel_dom"/>
    <property type="match status" value="1"/>
</dbReference>
<evidence type="ECO:0000256" key="11">
    <source>
        <dbReference type="ARBA" id="ARBA00022723"/>
    </source>
</evidence>
<evidence type="ECO:0000256" key="8">
    <source>
        <dbReference type="ARBA" id="ARBA00015047"/>
    </source>
</evidence>
<dbReference type="InterPro" id="IPR017907">
    <property type="entry name" value="Znf_RING_CS"/>
</dbReference>
<dbReference type="SUPFAM" id="SSF53271">
    <property type="entry name" value="PRTase-like"/>
    <property type="match status" value="1"/>
</dbReference>
<dbReference type="HAMAP" id="MF_01208">
    <property type="entry name" value="PyrE"/>
    <property type="match status" value="1"/>
</dbReference>
<dbReference type="SUPFAM" id="SSF81383">
    <property type="entry name" value="F-box domain"/>
    <property type="match status" value="1"/>
</dbReference>
<keyword evidence="10" id="KW-0808">Transferase</keyword>
<comment type="catalytic activity">
    <reaction evidence="20">
        <text>orotidine 5'-phosphate + H(+) = UMP + CO2</text>
        <dbReference type="Rhea" id="RHEA:11596"/>
        <dbReference type="ChEBI" id="CHEBI:15378"/>
        <dbReference type="ChEBI" id="CHEBI:16526"/>
        <dbReference type="ChEBI" id="CHEBI:57538"/>
        <dbReference type="ChEBI" id="CHEBI:57865"/>
        <dbReference type="EC" id="4.1.1.23"/>
    </reaction>
</comment>
<dbReference type="EC" id="2.4.2.10" evidence="6"/>
<evidence type="ECO:0000256" key="13">
    <source>
        <dbReference type="ARBA" id="ARBA00022793"/>
    </source>
</evidence>
<feature type="domain" description="Helicase C-terminal" evidence="26">
    <location>
        <begin position="1615"/>
        <end position="1773"/>
    </location>
</feature>
<comment type="pathway">
    <text evidence="1">Pyrimidine metabolism; CTP biosynthesis via salvage pathway; CTP from cytidine: step 1/3.</text>
</comment>
<feature type="binding site" evidence="22">
    <location>
        <position position="449"/>
    </location>
    <ligand>
        <name>substrate</name>
    </ligand>
</feature>
<feature type="active site" description="For OMPdecase activity" evidence="21">
    <location>
        <position position="331"/>
    </location>
</feature>
<dbReference type="CDD" id="cd09917">
    <property type="entry name" value="F-box_SF"/>
    <property type="match status" value="1"/>
</dbReference>
<keyword evidence="28" id="KW-1185">Reference proteome</keyword>
<dbReference type="InterPro" id="IPR013785">
    <property type="entry name" value="Aldolase_TIM"/>
</dbReference>
<evidence type="ECO:0000256" key="1">
    <source>
        <dbReference type="ARBA" id="ARBA00004784"/>
    </source>
</evidence>
<sequence length="1793" mass="199879">MIIAESPQFSNHPKTSEAANPIPQRMSGMESLILQLHEIGAVKFGNFKLKSGIYSPVYIDLRLIVSYPSLLTQISQTLISSLPPSATFDVVCGVPYTALPIATVVSVSNGIPMLMRRKEIKDYGTSKAIEGVFEKDQTCLIIEDLVTSGASVLETAAPLRSVGLKVSDAVVLIDRQQGGRENLAENGIKLHSMIMLTDMVRVLKEKGKIEEGVEANLLKFLEENRRVSVPSVEKPKPKPLGFKERSEISRNPMGKKLFEVMMKKETNLCLAADVGTAAELLDIADKVGPEICLLKTHVDILPDFTSDFGSTLRAIADKHNFLIFEDRKFADIGNTVTMQYEGGVFKILEWADIINAHIISGPGIVDGLKLKGLPRGKGLLLLAEMSSAGNLATGEYTAAAVKIAEAHSDFVMGFISVNPASWKCGPVYPSMIHATPGVQMVKGGDALGQQYNTPHSVITERGSDIIIVGRGIIKAENPAATAHEYRVEGWKAYLEKCSQDTRGAVLMVKETHVKLPLDCFAEMDEREPRDITPMDVPGEADHKLCGFLCTVLSVDSPGLPQELSLGSSCFIFNDGSVTGFKSENGLVLSLLNHSSNPNSLIAEIGAVEGDHDAENCGTLDDCGLESTPKRRRRVEGESKRKSPNCDWALRSSILRGESIWEEANGRIKAIWDLSDCHVLGCKLHCSAPDSPDRRLFKLHEIFKNLPSPGNSGVFDSSRVSPSTDSCASGIWDLSDDVLITILMKLNPKDLVSIAGVCRLLRSLAFLIVPCMNLKLFPHQQAAVGWMLERERKAKVFSHPLYLNFDTEDGFGFSMNVVSGNIITEAAPMVKDFRGGMICDEPGLGKTITALSLILKTQGTMADPPEGLPVIWCTHKSDKKCGYYEYTSDHFTSSSVFTAKRFLSPSSCRRQVSLDAFSPLLESKSLPPKQADPDGQTFEFKNSNFENEFETPIPASTDLEARRRKSFGNARRNLLDAYNGASENSEAKRNRSWKKCGMITGCKRKGPTDSGEESDIWIQCDSCSKWRRIVDEGVSVTGSAWFCSNNSDPAYQSCKDPEESWDRSQPINHLQGFYTKGAFGEENDNISFFTSVLRKHKSAVNLTAKKALIWLAKLPLEKLSLMETVGLQGPPLNVRGFQIIFRALGLTSRVEKGVTRWYYPKFLENLVFDSPALKVALCQPLDAFRLYLSKATLIVVPANLVDHWKTQIQKHVSPDQLRILVWTDQKKLSPHSLAWDYDVVITTFSRLSAEWNPRKKSPMIQVHWLRVMLDEGHTLGSSVSLTNKFQMAVSLTACSRWLLTGTPTPNTPNSQLSHLQSLLKFLHEEVYGENVKFWEAGILKPFEAEMEEGRSRLLQLLQRCMICSRKKDLRMIPPCIKKLTYLNFVPGHARSYNELVETVRRNILLADWNDPSHVESLLNSKQWKSRSTTINNVRLSCCVAGHIKMTDAGHDIKETMDALVESGLDFSTEEYSSIQDSLIGGCNCIRCGEWCRLPVVTPCRHLLCLDCVALDSERCTFPGCGYLYEMQTPEMLARPENPNPKWPVPKDLIELQPSYNQDDWNPDWQSTSSSKVSYLVDKLTKLQDGNRKSILSFNNSNFDNVKENPAFWRQGFHEQGFGSQMVLVDKVLIFSQFLEHIHVIEQQLTIAGIKFAGMYSPMHSAKKMKSLAMFKDDANCMALLMDGSAALGLDLSFVTHVFLMEPIWDKSMEEQVISRAHRMGAKRPVYVETLTMRGTIEEQMMRFLEDAEKRERLSSGDYMKVEQETTRSSRRTLHDLAESNYLSHLSFVRSDGNT</sequence>
<dbReference type="InterPro" id="IPR011060">
    <property type="entry name" value="RibuloseP-bd_barrel"/>
</dbReference>
<dbReference type="Gene3D" id="3.40.50.10810">
    <property type="entry name" value="Tandem AAA-ATPase domain"/>
    <property type="match status" value="1"/>
</dbReference>
<dbReference type="GO" id="GO:0016787">
    <property type="term" value="F:hydrolase activity"/>
    <property type="evidence" value="ECO:0007669"/>
    <property type="project" value="UniProtKB-KW"/>
</dbReference>
<dbReference type="PANTHER" id="PTHR19278:SF9">
    <property type="entry name" value="URIDINE 5'-MONOPHOSPHATE SYNTHASE"/>
    <property type="match status" value="1"/>
</dbReference>
<organism evidence="27 28">
    <name type="scientific">Thlaspi arvense</name>
    <name type="common">Field penny-cress</name>
    <dbReference type="NCBI Taxonomy" id="13288"/>
    <lineage>
        <taxon>Eukaryota</taxon>
        <taxon>Viridiplantae</taxon>
        <taxon>Streptophyta</taxon>
        <taxon>Embryophyta</taxon>
        <taxon>Tracheophyta</taxon>
        <taxon>Spermatophyta</taxon>
        <taxon>Magnoliopsida</taxon>
        <taxon>eudicotyledons</taxon>
        <taxon>Gunneridae</taxon>
        <taxon>Pentapetalae</taxon>
        <taxon>rosids</taxon>
        <taxon>malvids</taxon>
        <taxon>Brassicales</taxon>
        <taxon>Brassicaceae</taxon>
        <taxon>Thlaspideae</taxon>
        <taxon>Thlaspi</taxon>
    </lineage>
</organism>
<evidence type="ECO:0000313" key="27">
    <source>
        <dbReference type="EMBL" id="CAH2064144.1"/>
    </source>
</evidence>
<dbReference type="InterPro" id="IPR000836">
    <property type="entry name" value="PRTase_dom"/>
</dbReference>
<evidence type="ECO:0000256" key="12">
    <source>
        <dbReference type="ARBA" id="ARBA00022771"/>
    </source>
</evidence>
<keyword evidence="18" id="KW-0511">Multifunctional enzyme</keyword>
<dbReference type="SMART" id="SM00487">
    <property type="entry name" value="DEXDc"/>
    <property type="match status" value="1"/>
</dbReference>
<dbReference type="CDD" id="cd18793">
    <property type="entry name" value="SF2_C_SNF"/>
    <property type="match status" value="1"/>
</dbReference>
<dbReference type="PROSITE" id="PS00156">
    <property type="entry name" value="OMPDECASE"/>
    <property type="match status" value="1"/>
</dbReference>
<dbReference type="GO" id="GO:0005524">
    <property type="term" value="F:ATP binding"/>
    <property type="evidence" value="ECO:0007669"/>
    <property type="project" value="InterPro"/>
</dbReference>
<evidence type="ECO:0000256" key="17">
    <source>
        <dbReference type="ARBA" id="ARBA00023239"/>
    </source>
</evidence>
<dbReference type="InterPro" id="IPR023031">
    <property type="entry name" value="OPRT"/>
</dbReference>
<dbReference type="Gene3D" id="3.40.50.300">
    <property type="entry name" value="P-loop containing nucleotide triphosphate hydrolases"/>
    <property type="match status" value="1"/>
</dbReference>
<feature type="domain" description="CW-type" evidence="24">
    <location>
        <begin position="1010"/>
        <end position="1061"/>
    </location>
</feature>
<evidence type="ECO:0000256" key="4">
    <source>
        <dbReference type="ARBA" id="ARBA00006221"/>
    </source>
</evidence>
<dbReference type="InterPro" id="IPR001650">
    <property type="entry name" value="Helicase_C-like"/>
</dbReference>
<dbReference type="EMBL" id="OU466861">
    <property type="protein sequence ID" value="CAH2064144.1"/>
    <property type="molecule type" value="Genomic_DNA"/>
</dbReference>
<evidence type="ECO:0000259" key="26">
    <source>
        <dbReference type="PROSITE" id="PS51194"/>
    </source>
</evidence>
<dbReference type="SMART" id="SM00934">
    <property type="entry name" value="OMPdecase"/>
    <property type="match status" value="1"/>
</dbReference>
<evidence type="ECO:0000256" key="15">
    <source>
        <dbReference type="ARBA" id="ARBA00022833"/>
    </source>
</evidence>
<evidence type="ECO:0000256" key="6">
    <source>
        <dbReference type="ARBA" id="ARBA00011971"/>
    </source>
</evidence>
<dbReference type="CDD" id="cd18008">
    <property type="entry name" value="DEXDc_SHPRH-like"/>
    <property type="match status" value="1"/>
</dbReference>
<dbReference type="PROSITE" id="PS00518">
    <property type="entry name" value="ZF_RING_1"/>
    <property type="match status" value="1"/>
</dbReference>
<feature type="binding site" evidence="22">
    <location>
        <position position="386"/>
    </location>
    <ligand>
        <name>substrate</name>
    </ligand>
</feature>
<dbReference type="Proteomes" id="UP000836841">
    <property type="component" value="Chromosome 5"/>
</dbReference>
<dbReference type="Pfam" id="PF07496">
    <property type="entry name" value="zf-CW"/>
    <property type="match status" value="1"/>
</dbReference>
<dbReference type="InterPro" id="IPR004467">
    <property type="entry name" value="Or_phspho_trans_dom"/>
</dbReference>
<dbReference type="SUPFAM" id="SSF51366">
    <property type="entry name" value="Ribulose-phoshate binding barrel"/>
    <property type="match status" value="1"/>
</dbReference>
<dbReference type="InterPro" id="IPR011124">
    <property type="entry name" value="Znf_CW"/>
</dbReference>
<keyword evidence="16" id="KW-0665">Pyrimidine biosynthesis</keyword>
<evidence type="ECO:0000256" key="3">
    <source>
        <dbReference type="ARBA" id="ARBA00004889"/>
    </source>
</evidence>
<dbReference type="InterPro" id="IPR001754">
    <property type="entry name" value="OMPdeCOase_dom"/>
</dbReference>
<gene>
    <name evidence="27" type="ORF">TAV2_LOCUS18207</name>
</gene>
<evidence type="ECO:0000313" key="28">
    <source>
        <dbReference type="Proteomes" id="UP000836841"/>
    </source>
</evidence>
<evidence type="ECO:0000256" key="7">
    <source>
        <dbReference type="ARBA" id="ARBA00012321"/>
    </source>
</evidence>
<feature type="active site" description="For OMPdecase activity" evidence="21">
    <location>
        <position position="328"/>
    </location>
</feature>
<evidence type="ECO:0000259" key="25">
    <source>
        <dbReference type="PROSITE" id="PS51192"/>
    </source>
</evidence>